<evidence type="ECO:0000313" key="3">
    <source>
        <dbReference type="Proteomes" id="UP000440224"/>
    </source>
</evidence>
<reference evidence="2 3" key="1">
    <citation type="submission" date="2019-10" db="EMBL/GenBank/DDBJ databases">
        <title>A soil myxobacterium in the family Polyangiaceae.</title>
        <authorList>
            <person name="Li Y."/>
            <person name="Wang J."/>
        </authorList>
    </citation>
    <scope>NUCLEOTIDE SEQUENCE [LARGE SCALE GENOMIC DNA]</scope>
    <source>
        <strain evidence="2 3">DSM 14734</strain>
    </source>
</reference>
<organism evidence="2 3">
    <name type="scientific">Polyangium spumosum</name>
    <dbReference type="NCBI Taxonomy" id="889282"/>
    <lineage>
        <taxon>Bacteria</taxon>
        <taxon>Pseudomonadati</taxon>
        <taxon>Myxococcota</taxon>
        <taxon>Polyangia</taxon>
        <taxon>Polyangiales</taxon>
        <taxon>Polyangiaceae</taxon>
        <taxon>Polyangium</taxon>
    </lineage>
</organism>
<keyword evidence="3" id="KW-1185">Reference proteome</keyword>
<proteinExistence type="predicted"/>
<evidence type="ECO:0000256" key="1">
    <source>
        <dbReference type="SAM" id="MobiDB-lite"/>
    </source>
</evidence>
<dbReference type="AlphaFoldDB" id="A0A6N7Q2Z1"/>
<dbReference type="Proteomes" id="UP000440224">
    <property type="component" value="Unassembled WGS sequence"/>
</dbReference>
<sequence>MIPVKRVPEPPDFDARARKPGQEWLAKNPGARRPKDYWSPFKSILDDGFGHRCGYTAMYEPVGSIDHFVSCKNEPRLAYEWSNYRFAQEWINKSKQTLDEAVLDPHEVEDGWFEILLPSLQLRVTDKVPPSHRFRAEFTLTRLRLRDDERTLRQRREWYRMYQEGEISLEGLRAKAPLIAAAVEKQSAASGQAPSR</sequence>
<comment type="caution">
    <text evidence="2">The sequence shown here is derived from an EMBL/GenBank/DDBJ whole genome shotgun (WGS) entry which is preliminary data.</text>
</comment>
<accession>A0A6N7Q2Z1</accession>
<feature type="compositionally biased region" description="Basic and acidic residues" evidence="1">
    <location>
        <begin position="1"/>
        <end position="21"/>
    </location>
</feature>
<dbReference type="RefSeq" id="WP_206079608.1">
    <property type="nucleotide sequence ID" value="NZ_WJIE01000014.1"/>
</dbReference>
<gene>
    <name evidence="2" type="ORF">GF068_34430</name>
</gene>
<evidence type="ECO:0008006" key="4">
    <source>
        <dbReference type="Google" id="ProtNLM"/>
    </source>
</evidence>
<name>A0A6N7Q2Z1_9BACT</name>
<feature type="region of interest" description="Disordered" evidence="1">
    <location>
        <begin position="1"/>
        <end position="31"/>
    </location>
</feature>
<protein>
    <recommendedName>
        <fullName evidence="4">TIGR02646 family protein</fullName>
    </recommendedName>
</protein>
<evidence type="ECO:0000313" key="2">
    <source>
        <dbReference type="EMBL" id="MRG96985.1"/>
    </source>
</evidence>
<dbReference type="EMBL" id="WJIE01000014">
    <property type="protein sequence ID" value="MRG96985.1"/>
    <property type="molecule type" value="Genomic_DNA"/>
</dbReference>